<dbReference type="EC" id="2.1.1.-" evidence="6"/>
<dbReference type="InterPro" id="IPR003333">
    <property type="entry name" value="CMAS"/>
</dbReference>
<dbReference type="SUPFAM" id="SSF53335">
    <property type="entry name" value="S-adenosyl-L-methionine-dependent methyltransferases"/>
    <property type="match status" value="1"/>
</dbReference>
<dbReference type="Gene3D" id="3.40.50.150">
    <property type="entry name" value="Vaccinia Virus protein VP39"/>
    <property type="match status" value="1"/>
</dbReference>
<dbReference type="PIRSF" id="PIRSF003085">
    <property type="entry name" value="CMAS"/>
    <property type="match status" value="1"/>
</dbReference>
<gene>
    <name evidence="6" type="ORF">ACFQS1_17745</name>
</gene>
<dbReference type="RefSeq" id="WP_378969396.1">
    <property type="nucleotide sequence ID" value="NZ_JBHTBJ010000011.1"/>
</dbReference>
<protein>
    <submittedName>
        <fullName evidence="6">Class I SAM-dependent methyltransferase</fullName>
        <ecNumber evidence="6">2.1.1.-</ecNumber>
    </submittedName>
</protein>
<proteinExistence type="inferred from homology"/>
<evidence type="ECO:0000256" key="5">
    <source>
        <dbReference type="ARBA" id="ARBA00023098"/>
    </source>
</evidence>
<comment type="similarity">
    <text evidence="1">Belongs to the CFA/CMAS family.</text>
</comment>
<evidence type="ECO:0000313" key="7">
    <source>
        <dbReference type="Proteomes" id="UP001596548"/>
    </source>
</evidence>
<evidence type="ECO:0000256" key="1">
    <source>
        <dbReference type="ARBA" id="ARBA00010815"/>
    </source>
</evidence>
<dbReference type="GO" id="GO:0008168">
    <property type="term" value="F:methyltransferase activity"/>
    <property type="evidence" value="ECO:0007669"/>
    <property type="project" value="UniProtKB-KW"/>
</dbReference>
<organism evidence="6 7">
    <name type="scientific">Paractinoplanes rhizophilus</name>
    <dbReference type="NCBI Taxonomy" id="1416877"/>
    <lineage>
        <taxon>Bacteria</taxon>
        <taxon>Bacillati</taxon>
        <taxon>Actinomycetota</taxon>
        <taxon>Actinomycetes</taxon>
        <taxon>Micromonosporales</taxon>
        <taxon>Micromonosporaceae</taxon>
        <taxon>Paractinoplanes</taxon>
    </lineage>
</organism>
<keyword evidence="3 6" id="KW-0808">Transferase</keyword>
<dbReference type="Pfam" id="PF02353">
    <property type="entry name" value="CMAS"/>
    <property type="match status" value="1"/>
</dbReference>
<evidence type="ECO:0000256" key="2">
    <source>
        <dbReference type="ARBA" id="ARBA00022603"/>
    </source>
</evidence>
<dbReference type="Proteomes" id="UP001596548">
    <property type="component" value="Unassembled WGS sequence"/>
</dbReference>
<reference evidence="7" key="1">
    <citation type="journal article" date="2019" name="Int. J. Syst. Evol. Microbiol.">
        <title>The Global Catalogue of Microorganisms (GCM) 10K type strain sequencing project: providing services to taxonomists for standard genome sequencing and annotation.</title>
        <authorList>
            <consortium name="The Broad Institute Genomics Platform"/>
            <consortium name="The Broad Institute Genome Sequencing Center for Infectious Disease"/>
            <person name="Wu L."/>
            <person name="Ma J."/>
        </authorList>
    </citation>
    <scope>NUCLEOTIDE SEQUENCE [LARGE SCALE GENOMIC DNA]</scope>
    <source>
        <strain evidence="7">XZYJT-10</strain>
    </source>
</reference>
<dbReference type="GO" id="GO:0032259">
    <property type="term" value="P:methylation"/>
    <property type="evidence" value="ECO:0007669"/>
    <property type="project" value="UniProtKB-KW"/>
</dbReference>
<comment type="caution">
    <text evidence="6">The sequence shown here is derived from an EMBL/GenBank/DDBJ whole genome shotgun (WGS) entry which is preliminary data.</text>
</comment>
<accession>A0ABW2HTY0</accession>
<dbReference type="InterPro" id="IPR050723">
    <property type="entry name" value="CFA/CMAS"/>
</dbReference>
<name>A0ABW2HTY0_9ACTN</name>
<keyword evidence="7" id="KW-1185">Reference proteome</keyword>
<dbReference type="PANTHER" id="PTHR43667:SF2">
    <property type="entry name" value="FATTY ACID C-METHYL TRANSFERASE"/>
    <property type="match status" value="1"/>
</dbReference>
<keyword evidence="5" id="KW-0443">Lipid metabolism</keyword>
<keyword evidence="2 6" id="KW-0489">Methyltransferase</keyword>
<sequence>MTEIDVPTTPAGYWPDVEKVPRAPLRATAAKALLRFVAGRIPVRVVTGDEPQPPGPPPVLRLRRPDAFHRRIGATGLIGLGESYQAGDWETDDLAGLLTAAAAAMSGSLGRYRKLARVRHVPWLQWAHGARPKPDEENTVEGARRNIQRHYDLSNEMFALFLDETMTYSSGLFAGPEDDDLAGAQRRKIDRLLDLTGVGDGTRVLEIGTGWGELSIRAARRGATVHTITISTEQQALARQRVAEAGVADRVTIELRDYRHVEDAQGYDAIVSVEMIEAVGRRYWPSYFGAIDRLLAPGGRAGIQAITLPDERLKFADTYTWVQKYIFPGGVMLSVEEVERQLAGTGLRLADQRAFGWSYAKTLRRWRETFLANADRVRALGFDETFIRTWEYYLAYCEAGFVSGEIDVHQLILDRRG</sequence>
<evidence type="ECO:0000256" key="3">
    <source>
        <dbReference type="ARBA" id="ARBA00022679"/>
    </source>
</evidence>
<evidence type="ECO:0000256" key="4">
    <source>
        <dbReference type="ARBA" id="ARBA00022691"/>
    </source>
</evidence>
<dbReference type="CDD" id="cd02440">
    <property type="entry name" value="AdoMet_MTases"/>
    <property type="match status" value="1"/>
</dbReference>
<dbReference type="EMBL" id="JBHTBJ010000011">
    <property type="protein sequence ID" value="MFC7275837.1"/>
    <property type="molecule type" value="Genomic_DNA"/>
</dbReference>
<evidence type="ECO:0000313" key="6">
    <source>
        <dbReference type="EMBL" id="MFC7275837.1"/>
    </source>
</evidence>
<keyword evidence="4" id="KW-0949">S-adenosyl-L-methionine</keyword>
<dbReference type="InterPro" id="IPR029063">
    <property type="entry name" value="SAM-dependent_MTases_sf"/>
</dbReference>
<dbReference type="PANTHER" id="PTHR43667">
    <property type="entry name" value="CYCLOPROPANE-FATTY-ACYL-PHOSPHOLIPID SYNTHASE"/>
    <property type="match status" value="1"/>
</dbReference>